<gene>
    <name evidence="9" type="ORF">GCM10009105_24690</name>
</gene>
<proteinExistence type="inferred from homology"/>
<comment type="subcellular location">
    <subcellularLocation>
        <location evidence="1">Cell outer membrane</location>
        <topology evidence="1">Multi-pass membrane protein</topology>
    </subcellularLocation>
</comment>
<evidence type="ECO:0000313" key="10">
    <source>
        <dbReference type="Proteomes" id="UP001501523"/>
    </source>
</evidence>
<evidence type="ECO:0000256" key="8">
    <source>
        <dbReference type="SAM" id="SignalP"/>
    </source>
</evidence>
<comment type="similarity">
    <text evidence="2">Belongs to the OmpP1/FadL family.</text>
</comment>
<keyword evidence="6" id="KW-0472">Membrane</keyword>
<accession>A0ABN1IMM9</accession>
<evidence type="ECO:0000256" key="1">
    <source>
        <dbReference type="ARBA" id="ARBA00004571"/>
    </source>
</evidence>
<name>A0ABN1IMM9_9GAMM</name>
<dbReference type="RefSeq" id="WP_343791540.1">
    <property type="nucleotide sequence ID" value="NZ_BAAAEU010000015.1"/>
</dbReference>
<evidence type="ECO:0000256" key="6">
    <source>
        <dbReference type="ARBA" id="ARBA00023136"/>
    </source>
</evidence>
<organism evidence="9 10">
    <name type="scientific">Dokdonella soli</name>
    <dbReference type="NCBI Taxonomy" id="529810"/>
    <lineage>
        <taxon>Bacteria</taxon>
        <taxon>Pseudomonadati</taxon>
        <taxon>Pseudomonadota</taxon>
        <taxon>Gammaproteobacteria</taxon>
        <taxon>Lysobacterales</taxon>
        <taxon>Rhodanobacteraceae</taxon>
        <taxon>Dokdonella</taxon>
    </lineage>
</organism>
<dbReference type="EMBL" id="BAAAEU010000015">
    <property type="protein sequence ID" value="GAA0717568.1"/>
    <property type="molecule type" value="Genomic_DNA"/>
</dbReference>
<evidence type="ECO:0000256" key="3">
    <source>
        <dbReference type="ARBA" id="ARBA00022452"/>
    </source>
</evidence>
<dbReference type="SUPFAM" id="SSF56935">
    <property type="entry name" value="Porins"/>
    <property type="match status" value="1"/>
</dbReference>
<dbReference type="Gene3D" id="2.40.160.60">
    <property type="entry name" value="Outer membrane protein transport protein (OMPP1/FadL/TodX)"/>
    <property type="match status" value="1"/>
</dbReference>
<evidence type="ECO:0000256" key="5">
    <source>
        <dbReference type="ARBA" id="ARBA00022729"/>
    </source>
</evidence>
<reference evidence="9 10" key="1">
    <citation type="journal article" date="2019" name="Int. J. Syst. Evol. Microbiol.">
        <title>The Global Catalogue of Microorganisms (GCM) 10K type strain sequencing project: providing services to taxonomists for standard genome sequencing and annotation.</title>
        <authorList>
            <consortium name="The Broad Institute Genomics Platform"/>
            <consortium name="The Broad Institute Genome Sequencing Center for Infectious Disease"/>
            <person name="Wu L."/>
            <person name="Ma J."/>
        </authorList>
    </citation>
    <scope>NUCLEOTIDE SEQUENCE [LARGE SCALE GENOMIC DNA]</scope>
    <source>
        <strain evidence="9 10">JCM 15421</strain>
    </source>
</reference>
<sequence length="445" mass="48080">MLRKPRHNRLLPALAALPLALVAALAGQEARASGFQLQENDAVGMGRAYAGASAAPGDCAVVANNPAAMTEFNVSCLQADVTAINFGTHFHGSGTDALGRPISGDSGGNGGTTLPVPAFHYILPVAGQFALGASLDVPYGFQTEYNDRWMGRYQAQKTKLQSPALTFAGAWKISDEFSIGASVIAQRTSATLQQAINLGTILMGPTNGQLLPQEADGRGTLKGNDWAWGFGLGLLWKPTDADRIGLNFHSQIDHHISGNAKFEIPSNVLPLFNGAFTNTRGDTSINTPSVTSASWWHTMDERWSFGVDVSYTHWSSFKNLVVTYANPAQAPYNSPAIFDFKSTWYGSIGGDYRLNDQWTLRGGLAYDQTPTVDAHRDPRIPDGSRRWLALGVGYKVSDTLRFDASYAHLFVSNGRVNDTAATFDNLNGYFKSYGNLFAVSGQFMF</sequence>
<dbReference type="PANTHER" id="PTHR35093">
    <property type="entry name" value="OUTER MEMBRANE PROTEIN NMB0088-RELATED"/>
    <property type="match status" value="1"/>
</dbReference>
<keyword evidence="5 8" id="KW-0732">Signal</keyword>
<keyword evidence="10" id="KW-1185">Reference proteome</keyword>
<comment type="caution">
    <text evidence="9">The sequence shown here is derived from an EMBL/GenBank/DDBJ whole genome shotgun (WGS) entry which is preliminary data.</text>
</comment>
<evidence type="ECO:0000313" key="9">
    <source>
        <dbReference type="EMBL" id="GAA0717568.1"/>
    </source>
</evidence>
<feature type="chain" id="PRO_5045985603" evidence="8">
    <location>
        <begin position="27"/>
        <end position="445"/>
    </location>
</feature>
<keyword evidence="7" id="KW-0998">Cell outer membrane</keyword>
<evidence type="ECO:0000256" key="2">
    <source>
        <dbReference type="ARBA" id="ARBA00008163"/>
    </source>
</evidence>
<evidence type="ECO:0000256" key="7">
    <source>
        <dbReference type="ARBA" id="ARBA00023237"/>
    </source>
</evidence>
<feature type="signal peptide" evidence="8">
    <location>
        <begin position="1"/>
        <end position="26"/>
    </location>
</feature>
<dbReference type="Pfam" id="PF03349">
    <property type="entry name" value="Toluene_X"/>
    <property type="match status" value="1"/>
</dbReference>
<keyword evidence="4" id="KW-0812">Transmembrane</keyword>
<protein>
    <submittedName>
        <fullName evidence="9">Outer membrane protein transport protein</fullName>
    </submittedName>
</protein>
<keyword evidence="3" id="KW-1134">Transmembrane beta strand</keyword>
<dbReference type="InterPro" id="IPR005017">
    <property type="entry name" value="OMPP1/FadL/TodX"/>
</dbReference>
<dbReference type="Proteomes" id="UP001501523">
    <property type="component" value="Unassembled WGS sequence"/>
</dbReference>
<dbReference type="PANTHER" id="PTHR35093:SF3">
    <property type="entry name" value="LONG-CHAIN FATTY ACID TRANSPORT PROTEIN"/>
    <property type="match status" value="1"/>
</dbReference>
<evidence type="ECO:0000256" key="4">
    <source>
        <dbReference type="ARBA" id="ARBA00022692"/>
    </source>
</evidence>